<dbReference type="InterPro" id="IPR041657">
    <property type="entry name" value="HTH_17"/>
</dbReference>
<dbReference type="Proteomes" id="UP001596108">
    <property type="component" value="Unassembled WGS sequence"/>
</dbReference>
<dbReference type="RefSeq" id="WP_378112968.1">
    <property type="nucleotide sequence ID" value="NZ_JBHSNC010000050.1"/>
</dbReference>
<dbReference type="NCBIfam" id="TIGR01764">
    <property type="entry name" value="excise"/>
    <property type="match status" value="1"/>
</dbReference>
<evidence type="ECO:0000313" key="2">
    <source>
        <dbReference type="EMBL" id="MFC5531022.1"/>
    </source>
</evidence>
<proteinExistence type="predicted"/>
<sequence>MNRMSVKEVAAYIGASEYKIYEMTRMKAIPHYRIGSRILFRTETIEDWLRTQEVQNCRSPQEGQL</sequence>
<protein>
    <submittedName>
        <fullName evidence="2">Helix-turn-helix domain-containing protein</fullName>
    </submittedName>
</protein>
<evidence type="ECO:0000259" key="1">
    <source>
        <dbReference type="Pfam" id="PF12728"/>
    </source>
</evidence>
<comment type="caution">
    <text evidence="2">The sequence shown here is derived from an EMBL/GenBank/DDBJ whole genome shotgun (WGS) entry which is preliminary data.</text>
</comment>
<feature type="domain" description="Helix-turn-helix" evidence="1">
    <location>
        <begin position="4"/>
        <end position="52"/>
    </location>
</feature>
<reference evidence="3" key="1">
    <citation type="journal article" date="2019" name="Int. J. Syst. Evol. Microbiol.">
        <title>The Global Catalogue of Microorganisms (GCM) 10K type strain sequencing project: providing services to taxonomists for standard genome sequencing and annotation.</title>
        <authorList>
            <consortium name="The Broad Institute Genomics Platform"/>
            <consortium name="The Broad Institute Genome Sequencing Center for Infectious Disease"/>
            <person name="Wu L."/>
            <person name="Ma J."/>
        </authorList>
    </citation>
    <scope>NUCLEOTIDE SEQUENCE [LARGE SCALE GENOMIC DNA]</scope>
    <source>
        <strain evidence="3">CGMCC 1.18578</strain>
    </source>
</reference>
<dbReference type="EMBL" id="JBHSNC010000050">
    <property type="protein sequence ID" value="MFC5531022.1"/>
    <property type="molecule type" value="Genomic_DNA"/>
</dbReference>
<organism evidence="2 3">
    <name type="scientific">Cohnella yongneupensis</name>
    <dbReference type="NCBI Taxonomy" id="425006"/>
    <lineage>
        <taxon>Bacteria</taxon>
        <taxon>Bacillati</taxon>
        <taxon>Bacillota</taxon>
        <taxon>Bacilli</taxon>
        <taxon>Bacillales</taxon>
        <taxon>Paenibacillaceae</taxon>
        <taxon>Cohnella</taxon>
    </lineage>
</organism>
<dbReference type="InterPro" id="IPR010093">
    <property type="entry name" value="SinI_DNA-bd"/>
</dbReference>
<dbReference type="Pfam" id="PF12728">
    <property type="entry name" value="HTH_17"/>
    <property type="match status" value="1"/>
</dbReference>
<accession>A0ABW0R419</accession>
<evidence type="ECO:0000313" key="3">
    <source>
        <dbReference type="Proteomes" id="UP001596108"/>
    </source>
</evidence>
<dbReference type="InterPro" id="IPR009061">
    <property type="entry name" value="DNA-bd_dom_put_sf"/>
</dbReference>
<gene>
    <name evidence="2" type="ORF">ACFPQ4_16455</name>
</gene>
<name>A0ABW0R419_9BACL</name>
<dbReference type="SUPFAM" id="SSF46955">
    <property type="entry name" value="Putative DNA-binding domain"/>
    <property type="match status" value="1"/>
</dbReference>
<keyword evidence="3" id="KW-1185">Reference proteome</keyword>